<reference evidence="8 9" key="2">
    <citation type="submission" date="2011-10" db="EMBL/GenBank/DDBJ databases">
        <title>Draft genome sequence of Candidatus Burkholderia kirkii.</title>
        <authorList>
            <person name="Carlier A.L."/>
            <person name="Eberl L."/>
        </authorList>
    </citation>
    <scope>NUCLEOTIDE SEQUENCE [LARGE SCALE GENOMIC DNA]</scope>
    <source>
        <strain evidence="8 9">UZHbot1</strain>
    </source>
</reference>
<evidence type="ECO:0000256" key="1">
    <source>
        <dbReference type="ARBA" id="ARBA00022448"/>
    </source>
</evidence>
<dbReference type="GO" id="GO:0015423">
    <property type="term" value="F:ABC-type maltose transporter activity"/>
    <property type="evidence" value="ECO:0007669"/>
    <property type="project" value="TreeGrafter"/>
</dbReference>
<keyword evidence="1" id="KW-0813">Transport</keyword>
<dbReference type="PANTHER" id="PTHR43875:SF3">
    <property type="entry name" value="MALTOSE_MALTODEXTRIN IMPORT ATP-BINDING PROTEIN MALK"/>
    <property type="match status" value="1"/>
</dbReference>
<dbReference type="BioCyc" id="CBUR1055526:G10QW-2152-MONOMER"/>
<name>G4M3U3_9BURK</name>
<evidence type="ECO:0000259" key="7">
    <source>
        <dbReference type="PROSITE" id="PS50893"/>
    </source>
</evidence>
<accession>G4M3U3</accession>
<keyword evidence="4" id="KW-0547">Nucleotide-binding</keyword>
<dbReference type="SUPFAM" id="SSF52540">
    <property type="entry name" value="P-loop containing nucleoside triphosphate hydrolases"/>
    <property type="match status" value="1"/>
</dbReference>
<dbReference type="InterPro" id="IPR027417">
    <property type="entry name" value="P-loop_NTPase"/>
</dbReference>
<reference evidence="8 9" key="1">
    <citation type="submission" date="2011-09" db="EMBL/GenBank/DDBJ databases">
        <authorList>
            <person name="Carlier A."/>
        </authorList>
    </citation>
    <scope>NUCLEOTIDE SEQUENCE [LARGE SCALE GENOMIC DNA]</scope>
    <source>
        <strain evidence="8 9">UZHbot1</strain>
    </source>
</reference>
<dbReference type="PROSITE" id="PS50893">
    <property type="entry name" value="ABC_TRANSPORTER_2"/>
    <property type="match status" value="1"/>
</dbReference>
<sequence>MTLRNISKRYEETEVMHNINLDIDDGEFVVFVGPSDCGKSTLMRMIAGLEDISGGDLMIDNARVNELAPAKRGIAMVFQSYALYPHMTLCDNMAFGLKLAIDAAVKNAAKILHIDHLLDRKPKVFLFDEPFSNLDAALRVKMRLEFARLHDDLKTTMIYVTHDQVEAMTLADKIVVLSAGNIEQVGTPNMLYHAPANRFVAGFIGSPKMNFLSGTVAAVQNDGVLPGSAKVGDAVTVGIRPEHLQPNSAEAGDYGVSAATMTVETLGDAAYLYAETDVAPDGLIARIPPLEKHARGQKLKFGTAPDHCHLFNAEGIAYTRKVVDSWRREHATAA</sequence>
<dbReference type="InterPro" id="IPR003439">
    <property type="entry name" value="ABC_transporter-like_ATP-bd"/>
</dbReference>
<evidence type="ECO:0000313" key="8">
    <source>
        <dbReference type="EMBL" id="CCD35820.1"/>
    </source>
</evidence>
<evidence type="ECO:0000256" key="2">
    <source>
        <dbReference type="ARBA" id="ARBA00022475"/>
    </source>
</evidence>
<evidence type="ECO:0000256" key="4">
    <source>
        <dbReference type="ARBA" id="ARBA00022741"/>
    </source>
</evidence>
<dbReference type="GO" id="GO:0016887">
    <property type="term" value="F:ATP hydrolysis activity"/>
    <property type="evidence" value="ECO:0007669"/>
    <property type="project" value="InterPro"/>
</dbReference>
<evidence type="ECO:0000313" key="9">
    <source>
        <dbReference type="Proteomes" id="UP000003511"/>
    </source>
</evidence>
<keyword evidence="6" id="KW-0472">Membrane</keyword>
<dbReference type="EMBL" id="CAFE01000019">
    <property type="protein sequence ID" value="CCD35820.1"/>
    <property type="molecule type" value="Genomic_DNA"/>
</dbReference>
<dbReference type="SMART" id="SM00382">
    <property type="entry name" value="AAA"/>
    <property type="match status" value="1"/>
</dbReference>
<dbReference type="Gene3D" id="3.40.50.300">
    <property type="entry name" value="P-loop containing nucleotide triphosphate hydrolases"/>
    <property type="match status" value="2"/>
</dbReference>
<dbReference type="InterPro" id="IPR003593">
    <property type="entry name" value="AAA+_ATPase"/>
</dbReference>
<feature type="domain" description="ABC transporter" evidence="7">
    <location>
        <begin position="1"/>
        <end position="204"/>
    </location>
</feature>
<dbReference type="InterPro" id="IPR047641">
    <property type="entry name" value="ABC_transpr_MalK/UgpC-like"/>
</dbReference>
<dbReference type="Gene3D" id="2.40.50.100">
    <property type="match status" value="1"/>
</dbReference>
<dbReference type="InterPro" id="IPR040582">
    <property type="entry name" value="OB_MalK-like"/>
</dbReference>
<keyword evidence="9" id="KW-1185">Reference proteome</keyword>
<evidence type="ECO:0000256" key="6">
    <source>
        <dbReference type="ARBA" id="ARBA00023136"/>
    </source>
</evidence>
<proteinExistence type="predicted"/>
<protein>
    <submittedName>
        <fullName evidence="8">Various polyols ABC transporter, ATP-binding component</fullName>
    </submittedName>
</protein>
<dbReference type="HOGENOM" id="CLU_000604_1_1_4"/>
<dbReference type="AlphaFoldDB" id="G4M3U3"/>
<keyword evidence="5 8" id="KW-0067">ATP-binding</keyword>
<gene>
    <name evidence="8" type="ORF">BKIR_c113_0550</name>
</gene>
<dbReference type="STRING" id="1055526.BKIR_c113_0550"/>
<dbReference type="GO" id="GO:0055052">
    <property type="term" value="C:ATP-binding cassette (ABC) transporter complex, substrate-binding subunit-containing"/>
    <property type="evidence" value="ECO:0007669"/>
    <property type="project" value="TreeGrafter"/>
</dbReference>
<dbReference type="Pfam" id="PF00005">
    <property type="entry name" value="ABC_tran"/>
    <property type="match status" value="1"/>
</dbReference>
<evidence type="ECO:0000256" key="5">
    <source>
        <dbReference type="ARBA" id="ARBA00022840"/>
    </source>
</evidence>
<keyword evidence="2" id="KW-1003">Cell membrane</keyword>
<dbReference type="GO" id="GO:0005524">
    <property type="term" value="F:ATP binding"/>
    <property type="evidence" value="ECO:0007669"/>
    <property type="project" value="UniProtKB-KW"/>
</dbReference>
<keyword evidence="3" id="KW-0997">Cell inner membrane</keyword>
<dbReference type="PANTHER" id="PTHR43875">
    <property type="entry name" value="MALTODEXTRIN IMPORT ATP-BINDING PROTEIN MSMX"/>
    <property type="match status" value="1"/>
</dbReference>
<evidence type="ECO:0000256" key="3">
    <source>
        <dbReference type="ARBA" id="ARBA00022519"/>
    </source>
</evidence>
<comment type="caution">
    <text evidence="8">The sequence shown here is derived from an EMBL/GenBank/DDBJ whole genome shotgun (WGS) entry which is preliminary data.</text>
</comment>
<dbReference type="SUPFAM" id="SSF50331">
    <property type="entry name" value="MOP-like"/>
    <property type="match status" value="1"/>
</dbReference>
<organism evidence="8 9">
    <name type="scientific">Candidatus Paraburkholderia kirkii UZHbot1</name>
    <dbReference type="NCBI Taxonomy" id="1055526"/>
    <lineage>
        <taxon>Bacteria</taxon>
        <taxon>Pseudomonadati</taxon>
        <taxon>Pseudomonadota</taxon>
        <taxon>Betaproteobacteria</taxon>
        <taxon>Burkholderiales</taxon>
        <taxon>Burkholderiaceae</taxon>
        <taxon>Paraburkholderia</taxon>
    </lineage>
</organism>
<dbReference type="Proteomes" id="UP000003511">
    <property type="component" value="Unassembled WGS sequence"/>
</dbReference>
<dbReference type="Pfam" id="PF17912">
    <property type="entry name" value="OB_MalK"/>
    <property type="match status" value="1"/>
</dbReference>
<dbReference type="InterPro" id="IPR008995">
    <property type="entry name" value="Mo/tungstate-bd_C_term_dom"/>
</dbReference>
<dbReference type="GO" id="GO:1990060">
    <property type="term" value="C:maltose transport complex"/>
    <property type="evidence" value="ECO:0007669"/>
    <property type="project" value="TreeGrafter"/>
</dbReference>